<evidence type="ECO:0000313" key="2">
    <source>
        <dbReference type="EMBL" id="NMF96616.1"/>
    </source>
</evidence>
<sequence>MTGRTWLRWPTWLFNRRVGVALLWTLLVAGIAVAVNVVGIHIVGGIDGWEQWLRAHSALFHVWRLLLYAATAYGWWWMRRRLLQREPSAEAHHRLLRVEIAAVTTIVLLEASQLLRHG</sequence>
<feature type="transmembrane region" description="Helical" evidence="1">
    <location>
        <begin position="21"/>
        <end position="46"/>
    </location>
</feature>
<keyword evidence="1" id="KW-0812">Transmembrane</keyword>
<reference evidence="2 3" key="1">
    <citation type="submission" date="2019-12" db="EMBL/GenBank/DDBJ databases">
        <title>Comparative genomics gives insights into the taxonomy of the Azoarcus-Aromatoleum group and reveals separate origins of nif in the plant-associated Azoarcus and non-plant-associated Aromatoleum sub-groups.</title>
        <authorList>
            <person name="Lafos M."/>
            <person name="Maluk M."/>
            <person name="Batista M."/>
            <person name="Junghare M."/>
            <person name="Carmona M."/>
            <person name="Faoro H."/>
            <person name="Cruz L.M."/>
            <person name="Battistoni F."/>
            <person name="De Souza E."/>
            <person name="Pedrosa F."/>
            <person name="Chen W.-M."/>
            <person name="Poole P.S."/>
            <person name="Dixon R.A."/>
            <person name="James E.K."/>
        </authorList>
    </citation>
    <scope>NUCLEOTIDE SEQUENCE [LARGE SCALE GENOMIC DNA]</scope>
    <source>
        <strain evidence="2 3">T</strain>
    </source>
</reference>
<keyword evidence="1" id="KW-1133">Transmembrane helix</keyword>
<gene>
    <name evidence="2" type="ORF">GPA27_04355</name>
</gene>
<comment type="caution">
    <text evidence="2">The sequence shown here is derived from an EMBL/GenBank/DDBJ whole genome shotgun (WGS) entry which is preliminary data.</text>
</comment>
<dbReference type="EMBL" id="WTVS01000006">
    <property type="protein sequence ID" value="NMF96616.1"/>
    <property type="molecule type" value="Genomic_DNA"/>
</dbReference>
<name>A0ABX1NBF2_9RHOO</name>
<accession>A0ABX1NBF2</accession>
<feature type="transmembrane region" description="Helical" evidence="1">
    <location>
        <begin position="58"/>
        <end position="78"/>
    </location>
</feature>
<protein>
    <recommendedName>
        <fullName evidence="4">Transmembrane protein</fullName>
    </recommendedName>
</protein>
<evidence type="ECO:0000256" key="1">
    <source>
        <dbReference type="SAM" id="Phobius"/>
    </source>
</evidence>
<organism evidence="2 3">
    <name type="scientific">Aromatoleum toluolicum</name>
    <dbReference type="NCBI Taxonomy" id="90060"/>
    <lineage>
        <taxon>Bacteria</taxon>
        <taxon>Pseudomonadati</taxon>
        <taxon>Pseudomonadota</taxon>
        <taxon>Betaproteobacteria</taxon>
        <taxon>Rhodocyclales</taxon>
        <taxon>Rhodocyclaceae</taxon>
        <taxon>Aromatoleum</taxon>
    </lineage>
</organism>
<keyword evidence="3" id="KW-1185">Reference proteome</keyword>
<keyword evidence="1" id="KW-0472">Membrane</keyword>
<dbReference type="Proteomes" id="UP000634522">
    <property type="component" value="Unassembled WGS sequence"/>
</dbReference>
<proteinExistence type="predicted"/>
<dbReference type="RefSeq" id="WP_050417892.1">
    <property type="nucleotide sequence ID" value="NZ_WTVS01000006.1"/>
</dbReference>
<evidence type="ECO:0000313" key="3">
    <source>
        <dbReference type="Proteomes" id="UP000634522"/>
    </source>
</evidence>
<evidence type="ECO:0008006" key="4">
    <source>
        <dbReference type="Google" id="ProtNLM"/>
    </source>
</evidence>